<dbReference type="AlphaFoldDB" id="A0A7R8WJQ7"/>
<accession>A0A7R8WJQ7</accession>
<reference evidence="2" key="1">
    <citation type="submission" date="2020-11" db="EMBL/GenBank/DDBJ databases">
        <authorList>
            <person name="Tran Van P."/>
        </authorList>
    </citation>
    <scope>NUCLEOTIDE SEQUENCE</scope>
</reference>
<dbReference type="EMBL" id="OB662360">
    <property type="protein sequence ID" value="CAD7229927.1"/>
    <property type="molecule type" value="Genomic_DNA"/>
</dbReference>
<name>A0A7R8WJQ7_9CRUS</name>
<dbReference type="PANTHER" id="PTHR21115:SF0">
    <property type="entry name" value="GH06117P-RELATED"/>
    <property type="match status" value="1"/>
</dbReference>
<sequence>METKNFVHLIVMWKELLKLIEVANTALQSHQLTSDVCLRFVTLIQRSVGELDGDLCEKWGIESWDGRRNKMNPESFKKDVFQPTVNSIKDELSRRFRAETQNAIPEQVADVSVMGSDTLVLRDLKKLCQLSKTSDFVYPNGRDLVLLAFNQPKPLFPSPEDKAEASPLVQQSLPLLEKAFKELHGSLNSDLRQVAQKCRSGLQFLVDEFHGEDIYKKMAPVLESSPVKCVEEFIKNTEGMEPEFSKTSPQDMTKIPDSHYWWFEHGDESDDEREGAMSWLKSIPVVGEVVTVGELAAKTVAAGVVAPFSSEKAGKIMKSAGDGFVEYAERNPLVATGTTVVLATHGLVTGEDHSKHIKGHWSKVGDSFQEMVGAQDYYKELPSSWDTEDVKKWKESARNVLKSYYLNFAGCQWHEFKGKSDRALIRAKVCYAMFGPPTEEAKTVEDSYSADQKKAADGIVDTIIQVYMDAPIKTIRIGFIFVACKQDESEFVIPVFSVCTDVDKNGNNDVRKFIDLQCRIYKDWEDWKKNNKLPMLKYAYPKRGFFTCSGSDAYQFDPEREPDVEFGTSPQCDLSSRIGAAVAGGASAGYGATRGVNRLVDKGKHGESLRDMESTVLWISLAATPLHAVTAYTNGALAVGAQQGRIFSSNMRMFATVLNFTTLGVDSLMLTFGLGNLIQKVANDDLTGLDILQFSMSAFFFTNTLMQPKVAGAIIKQAQEQHINRVSNTMTDADAKASFKKFLDQNRGDGGISDQSKVIRTINRMEDANAFFKGVEPDAKMTIGGRKGRTVLVEDRQGNVNRINPNKVMMTNPHANSGNQPPQGPYNFNRDSRKLKKAYGNNRDLNDIELNGKKIFQNMDDGQKRRVGKVFGGSARWNEDVVKAAHSVAEKMNFNSVDDLMGVVEIVATEVKGKTGQDLLNSLNKISQGSGRQAFIDGISRDLVKANDIARDGGLTFEDPLTAVYHYRKHRTEFPSFIRRFGDRLEVYVGQIRDNVFQDANLKERCVLQNDGIVRKIYSGPGDKFGVITTSPDKVKVSTIFVKPGSNQEFVQQLQDFFANAPEKPGPVRDEADRLARFLGFRAFHVLVTINGKSLPFDKCPSMDPKVNEEIARLLQAVAV</sequence>
<organism evidence="2">
    <name type="scientific">Cyprideis torosa</name>
    <dbReference type="NCBI Taxonomy" id="163714"/>
    <lineage>
        <taxon>Eukaryota</taxon>
        <taxon>Metazoa</taxon>
        <taxon>Ecdysozoa</taxon>
        <taxon>Arthropoda</taxon>
        <taxon>Crustacea</taxon>
        <taxon>Oligostraca</taxon>
        <taxon>Ostracoda</taxon>
        <taxon>Podocopa</taxon>
        <taxon>Podocopida</taxon>
        <taxon>Cytherocopina</taxon>
        <taxon>Cytheroidea</taxon>
        <taxon>Cytherideidae</taxon>
        <taxon>Cyprideis</taxon>
    </lineage>
</organism>
<feature type="domain" description="DUF4781" evidence="1">
    <location>
        <begin position="579"/>
        <end position="763"/>
    </location>
</feature>
<dbReference type="PANTHER" id="PTHR21115">
    <property type="entry name" value="GH06117P-RELATED"/>
    <property type="match status" value="1"/>
</dbReference>
<protein>
    <recommendedName>
        <fullName evidence="1">DUF4781 domain-containing protein</fullName>
    </recommendedName>
</protein>
<evidence type="ECO:0000313" key="2">
    <source>
        <dbReference type="EMBL" id="CAD7229927.1"/>
    </source>
</evidence>
<dbReference type="OrthoDB" id="6512497at2759"/>
<proteinExistence type="predicted"/>
<dbReference type="InterPro" id="IPR031962">
    <property type="entry name" value="DUF4781"/>
</dbReference>
<evidence type="ECO:0000259" key="1">
    <source>
        <dbReference type="Pfam" id="PF16013"/>
    </source>
</evidence>
<gene>
    <name evidence="2" type="ORF">CTOB1V02_LOCUS7792</name>
</gene>
<dbReference type="Pfam" id="PF16013">
    <property type="entry name" value="DUF4781"/>
    <property type="match status" value="1"/>
</dbReference>